<name>A0ABM1KZ83_GEKJA</name>
<evidence type="ECO:0000313" key="8">
    <source>
        <dbReference type="Proteomes" id="UP000694871"/>
    </source>
</evidence>
<evidence type="ECO:0000256" key="3">
    <source>
        <dbReference type="ARBA" id="ARBA00022989"/>
    </source>
</evidence>
<organism evidence="8 9">
    <name type="scientific">Gekko japonicus</name>
    <name type="common">Schlegel's Japanese gecko</name>
    <dbReference type="NCBI Taxonomy" id="146911"/>
    <lineage>
        <taxon>Eukaryota</taxon>
        <taxon>Metazoa</taxon>
        <taxon>Chordata</taxon>
        <taxon>Craniata</taxon>
        <taxon>Vertebrata</taxon>
        <taxon>Euteleostomi</taxon>
        <taxon>Lepidosauria</taxon>
        <taxon>Squamata</taxon>
        <taxon>Bifurcata</taxon>
        <taxon>Gekkota</taxon>
        <taxon>Gekkonidae</taxon>
        <taxon>Gekkoninae</taxon>
        <taxon>Gekko</taxon>
    </lineage>
</organism>
<feature type="region of interest" description="Disordered" evidence="6">
    <location>
        <begin position="87"/>
        <end position="109"/>
    </location>
</feature>
<evidence type="ECO:0000256" key="5">
    <source>
        <dbReference type="ARBA" id="ARBA00034834"/>
    </source>
</evidence>
<feature type="transmembrane region" description="Helical" evidence="7">
    <location>
        <begin position="119"/>
        <end position="136"/>
    </location>
</feature>
<evidence type="ECO:0000256" key="4">
    <source>
        <dbReference type="ARBA" id="ARBA00023136"/>
    </source>
</evidence>
<dbReference type="InterPro" id="IPR028110">
    <property type="entry name" value="TMEM254"/>
</dbReference>
<evidence type="ECO:0000256" key="6">
    <source>
        <dbReference type="SAM" id="MobiDB-lite"/>
    </source>
</evidence>
<comment type="subcellular location">
    <subcellularLocation>
        <location evidence="1">Membrane</location>
        <topology evidence="1">Multi-pass membrane protein</topology>
    </subcellularLocation>
</comment>
<keyword evidence="2 7" id="KW-0812">Transmembrane</keyword>
<dbReference type="PANTHER" id="PTHR34104:SF3">
    <property type="entry name" value="TRANSMEMBRANE PROTEIN 254"/>
    <property type="match status" value="1"/>
</dbReference>
<gene>
    <name evidence="9" type="primary">LOC107120763</name>
</gene>
<protein>
    <recommendedName>
        <fullName evidence="5">Transmembrane protein 254</fullName>
    </recommendedName>
</protein>
<reference evidence="9" key="1">
    <citation type="submission" date="2025-08" db="UniProtKB">
        <authorList>
            <consortium name="RefSeq"/>
        </authorList>
    </citation>
    <scope>IDENTIFICATION</scope>
</reference>
<dbReference type="GeneID" id="107120763"/>
<feature type="transmembrane region" description="Helical" evidence="7">
    <location>
        <begin position="166"/>
        <end position="186"/>
    </location>
</feature>
<accession>A0ABM1KZ83</accession>
<sequence>MVAQLQAFLEDTNILDPFQSGFCPAHRTETMLVTLVDELLRHLDRGGSVLLILFDLSLVFSIVDHKLLTHRFVDSFAERLLLPDGGGGGGAAPTMPGETPRRSSGSSGSSTYFRRVSPAWMLLVAAGLTYVGWAVFSPATIPYDSLGPLGTFTRCLVENHKALLNVGYAVAWIVHVAETIYALKLCRDKGITDPSTQFWWAAQTFLVGVASLIHLLNYDPLKETKRQ</sequence>
<dbReference type="RefSeq" id="XP_015279020.1">
    <property type="nucleotide sequence ID" value="XM_015423534.1"/>
</dbReference>
<keyword evidence="8" id="KW-1185">Reference proteome</keyword>
<dbReference type="Proteomes" id="UP000694871">
    <property type="component" value="Unplaced"/>
</dbReference>
<dbReference type="PANTHER" id="PTHR34104">
    <property type="entry name" value="TRANSMEMBRANE PROTEIN 254"/>
    <property type="match status" value="1"/>
</dbReference>
<keyword evidence="3 7" id="KW-1133">Transmembrane helix</keyword>
<evidence type="ECO:0000313" key="9">
    <source>
        <dbReference type="RefSeq" id="XP_015279020.1"/>
    </source>
</evidence>
<evidence type="ECO:0000256" key="1">
    <source>
        <dbReference type="ARBA" id="ARBA00004141"/>
    </source>
</evidence>
<evidence type="ECO:0000256" key="2">
    <source>
        <dbReference type="ARBA" id="ARBA00022692"/>
    </source>
</evidence>
<dbReference type="Pfam" id="PF14934">
    <property type="entry name" value="TMEM254"/>
    <property type="match status" value="1"/>
</dbReference>
<evidence type="ECO:0000256" key="7">
    <source>
        <dbReference type="SAM" id="Phobius"/>
    </source>
</evidence>
<feature type="transmembrane region" description="Helical" evidence="7">
    <location>
        <begin position="198"/>
        <end position="216"/>
    </location>
</feature>
<proteinExistence type="predicted"/>
<keyword evidence="4 7" id="KW-0472">Membrane</keyword>